<comment type="function">
    <text evidence="9">Ferredoxins are iron-sulfur proteins that transfer electrons in a wide variety of metabolic reactions.</text>
</comment>
<evidence type="ECO:0000259" key="10">
    <source>
        <dbReference type="PROSITE" id="PS51085"/>
    </source>
</evidence>
<evidence type="ECO:0000256" key="1">
    <source>
        <dbReference type="ARBA" id="ARBA00004229"/>
    </source>
</evidence>
<organism evidence="11">
    <name type="scientific">Rhizophora mucronata</name>
    <name type="common">Asiatic mangrove</name>
    <dbReference type="NCBI Taxonomy" id="61149"/>
    <lineage>
        <taxon>Eukaryota</taxon>
        <taxon>Viridiplantae</taxon>
        <taxon>Streptophyta</taxon>
        <taxon>Embryophyta</taxon>
        <taxon>Tracheophyta</taxon>
        <taxon>Spermatophyta</taxon>
        <taxon>Magnoliopsida</taxon>
        <taxon>eudicotyledons</taxon>
        <taxon>Gunneridae</taxon>
        <taxon>Pentapetalae</taxon>
        <taxon>rosids</taxon>
        <taxon>fabids</taxon>
        <taxon>Malpighiales</taxon>
        <taxon>Rhizophoraceae</taxon>
        <taxon>Rhizophora</taxon>
    </lineage>
</organism>
<comment type="cofactor">
    <cofactor evidence="9">
        <name>[2Fe-2S] cluster</name>
        <dbReference type="ChEBI" id="CHEBI:190135"/>
    </cofactor>
    <text evidence="9">Binds 1 [2Fe-2S] cluster.</text>
</comment>
<evidence type="ECO:0000256" key="9">
    <source>
        <dbReference type="RuleBase" id="RU364001"/>
    </source>
</evidence>
<keyword evidence="5 9" id="KW-0479">Metal-binding</keyword>
<dbReference type="PANTHER" id="PTHR43112">
    <property type="entry name" value="FERREDOXIN"/>
    <property type="match status" value="1"/>
</dbReference>
<dbReference type="AlphaFoldDB" id="A0A2P2K4G8"/>
<protein>
    <recommendedName>
        <fullName evidence="9">Ferredoxin</fullName>
    </recommendedName>
</protein>
<dbReference type="InterPro" id="IPR036010">
    <property type="entry name" value="2Fe-2S_ferredoxin-like_sf"/>
</dbReference>
<dbReference type="SUPFAM" id="SSF54292">
    <property type="entry name" value="2Fe-2S ferredoxin-like"/>
    <property type="match status" value="1"/>
</dbReference>
<keyword evidence="3 9" id="KW-0813">Transport</keyword>
<dbReference type="Pfam" id="PF00111">
    <property type="entry name" value="Fer2"/>
    <property type="match status" value="1"/>
</dbReference>
<comment type="subcellular location">
    <subcellularLocation>
        <location evidence="1 9">Plastid</location>
        <location evidence="1 9">Chloroplast</location>
    </subcellularLocation>
</comment>
<evidence type="ECO:0000256" key="4">
    <source>
        <dbReference type="ARBA" id="ARBA00022714"/>
    </source>
</evidence>
<proteinExistence type="inferred from homology"/>
<feature type="domain" description="2Fe-2S ferredoxin-type" evidence="10">
    <location>
        <begin position="67"/>
        <end position="159"/>
    </location>
</feature>
<evidence type="ECO:0000256" key="5">
    <source>
        <dbReference type="ARBA" id="ARBA00022723"/>
    </source>
</evidence>
<keyword evidence="9" id="KW-0934">Plastid</keyword>
<accession>A0A2P2K4G8</accession>
<dbReference type="Gene3D" id="3.10.20.30">
    <property type="match status" value="1"/>
</dbReference>
<evidence type="ECO:0000256" key="3">
    <source>
        <dbReference type="ARBA" id="ARBA00022448"/>
    </source>
</evidence>
<dbReference type="EMBL" id="GGEC01020141">
    <property type="protein sequence ID" value="MBX00625.1"/>
    <property type="molecule type" value="Transcribed_RNA"/>
</dbReference>
<keyword evidence="7 9" id="KW-0408">Iron</keyword>
<name>A0A2P2K4G8_RHIMU</name>
<dbReference type="NCBIfam" id="TIGR02008">
    <property type="entry name" value="fdx_plant"/>
    <property type="match status" value="1"/>
</dbReference>
<dbReference type="GO" id="GO:0009507">
    <property type="term" value="C:chloroplast"/>
    <property type="evidence" value="ECO:0007669"/>
    <property type="project" value="UniProtKB-SubCell"/>
</dbReference>
<evidence type="ECO:0000256" key="2">
    <source>
        <dbReference type="ARBA" id="ARBA00007874"/>
    </source>
</evidence>
<dbReference type="InterPro" id="IPR010241">
    <property type="entry name" value="Fd_pln"/>
</dbReference>
<dbReference type="GO" id="GO:0009055">
    <property type="term" value="F:electron transfer activity"/>
    <property type="evidence" value="ECO:0007669"/>
    <property type="project" value="InterPro"/>
</dbReference>
<evidence type="ECO:0000256" key="6">
    <source>
        <dbReference type="ARBA" id="ARBA00022982"/>
    </source>
</evidence>
<dbReference type="CDD" id="cd00207">
    <property type="entry name" value="fer2"/>
    <property type="match status" value="1"/>
</dbReference>
<dbReference type="PROSITE" id="PS51085">
    <property type="entry name" value="2FE2S_FER_2"/>
    <property type="match status" value="1"/>
</dbReference>
<sequence>MDLIVTGSSSCTLLHRKPPFHRPTSTPNSYNFICSSLRCRSESTPELRKTVGVTGLAGSHSASIPTHKVTVHDRQRGVVHEFLVPEDQYILHTAESQNITLPFACRHGCCTSCAVRVKSGQIRQPEALGISAELKSKGYALLCVGFPTSDLVVETQNEDEVYWLQFGRYFARGPIERDDYALELAMGDE</sequence>
<dbReference type="PANTHER" id="PTHR43112:SF10">
    <property type="entry name" value="FERREDOXIN C 2, CHLOROPLASTIC"/>
    <property type="match status" value="1"/>
</dbReference>
<dbReference type="GO" id="GO:0051537">
    <property type="term" value="F:2 iron, 2 sulfur cluster binding"/>
    <property type="evidence" value="ECO:0007669"/>
    <property type="project" value="UniProtKB-KW"/>
</dbReference>
<reference evidence="11" key="1">
    <citation type="submission" date="2018-02" db="EMBL/GenBank/DDBJ databases">
        <title>Rhizophora mucronata_Transcriptome.</title>
        <authorList>
            <person name="Meera S.P."/>
            <person name="Sreeshan A."/>
            <person name="Augustine A."/>
        </authorList>
    </citation>
    <scope>NUCLEOTIDE SEQUENCE</scope>
    <source>
        <tissue evidence="11">Leaf</tissue>
    </source>
</reference>
<comment type="similarity">
    <text evidence="2 9">Belongs to the 2Fe2S plant-type ferredoxin family.</text>
</comment>
<dbReference type="GO" id="GO:0022900">
    <property type="term" value="P:electron transport chain"/>
    <property type="evidence" value="ECO:0007669"/>
    <property type="project" value="InterPro"/>
</dbReference>
<dbReference type="InterPro" id="IPR012675">
    <property type="entry name" value="Beta-grasp_dom_sf"/>
</dbReference>
<keyword evidence="4 9" id="KW-0001">2Fe-2S</keyword>
<dbReference type="GO" id="GO:0046872">
    <property type="term" value="F:metal ion binding"/>
    <property type="evidence" value="ECO:0007669"/>
    <property type="project" value="UniProtKB-KW"/>
</dbReference>
<evidence type="ECO:0000256" key="7">
    <source>
        <dbReference type="ARBA" id="ARBA00023004"/>
    </source>
</evidence>
<evidence type="ECO:0000313" key="11">
    <source>
        <dbReference type="EMBL" id="MBX00625.1"/>
    </source>
</evidence>
<keyword evidence="8 9" id="KW-0411">Iron-sulfur</keyword>
<keyword evidence="6 9" id="KW-0249">Electron transport</keyword>
<dbReference type="InterPro" id="IPR001041">
    <property type="entry name" value="2Fe-2S_ferredoxin-type"/>
</dbReference>
<evidence type="ECO:0000256" key="8">
    <source>
        <dbReference type="ARBA" id="ARBA00023014"/>
    </source>
</evidence>
<keyword evidence="9" id="KW-0150">Chloroplast</keyword>